<dbReference type="GeneID" id="79930781"/>
<dbReference type="Proteomes" id="UP000067448">
    <property type="component" value="Unassembled WGS sequence"/>
</dbReference>
<gene>
    <name evidence="1" type="ORF">SsS58_01643</name>
</gene>
<reference evidence="2" key="1">
    <citation type="submission" date="2015-11" db="EMBL/GenBank/DDBJ databases">
        <authorList>
            <consortium name="Cross-ministerial Strategic Innovation Promotion Program (SIP) consortium"/>
            <person name="Tomihama T."/>
            <person name="Ikenaga M."/>
            <person name="Sakai M."/>
            <person name="Okubo T."/>
            <person name="Ikeda S."/>
        </authorList>
    </citation>
    <scope>NUCLEOTIDE SEQUENCE [LARGE SCALE GENOMIC DNA]</scope>
    <source>
        <strain evidence="2">S58</strain>
    </source>
</reference>
<protein>
    <submittedName>
        <fullName evidence="1">Uncharacterized protein</fullName>
    </submittedName>
</protein>
<reference evidence="1 2" key="2">
    <citation type="journal article" date="2016" name="Genome Announc.">
        <title>Draft Genome Sequences of Streptomyces scabiei S58, Streptomyces turgidiscabies T45, and Streptomyces acidiscabies a10, the Pathogens of Potato Common Scab, Isolated in Japan.</title>
        <authorList>
            <person name="Tomihama T."/>
            <person name="Nishi Y."/>
            <person name="Sakai M."/>
            <person name="Ikenaga M."/>
            <person name="Okubo T."/>
            <person name="Ikeda S."/>
        </authorList>
    </citation>
    <scope>NUCLEOTIDE SEQUENCE [LARGE SCALE GENOMIC DNA]</scope>
    <source>
        <strain evidence="1 2">S58</strain>
    </source>
</reference>
<proteinExistence type="predicted"/>
<organism evidence="1 2">
    <name type="scientific">Streptomyces scabiei</name>
    <dbReference type="NCBI Taxonomy" id="1930"/>
    <lineage>
        <taxon>Bacteria</taxon>
        <taxon>Bacillati</taxon>
        <taxon>Actinomycetota</taxon>
        <taxon>Actinomycetes</taxon>
        <taxon>Kitasatosporales</taxon>
        <taxon>Streptomycetaceae</taxon>
        <taxon>Streptomyces</taxon>
    </lineage>
</organism>
<accession>A0A100JKN0</accession>
<reference evidence="2" key="3">
    <citation type="submission" date="2016-02" db="EMBL/GenBank/DDBJ databases">
        <title>Draft genome of pathogenic Streptomyces sp. in Japan.</title>
        <authorList>
            <person name="Tomihama T."/>
            <person name="Ikenaga M."/>
            <person name="Sakai M."/>
            <person name="Okubo T."/>
            <person name="Ikeda S."/>
        </authorList>
    </citation>
    <scope>NUCLEOTIDE SEQUENCE [LARGE SCALE GENOMIC DNA]</scope>
    <source>
        <strain evidence="2">S58</strain>
    </source>
</reference>
<dbReference type="AlphaFoldDB" id="A0A100JKN0"/>
<evidence type="ECO:0000313" key="1">
    <source>
        <dbReference type="EMBL" id="GAQ61294.1"/>
    </source>
</evidence>
<dbReference type="EMBL" id="BCMM01000005">
    <property type="protein sequence ID" value="GAQ61294.1"/>
    <property type="molecule type" value="Genomic_DNA"/>
</dbReference>
<sequence length="110" mass="12365">MDEHGSLWQIGVIGHGPRATELADQVATEISEWNQGWGNKPPEPSFRMAVGDARDQLAASESRFLMDKTRSRLALKSPGGVGPAMPSQQWKYSVWLTSIPERTEQRYWPI</sequence>
<comment type="caution">
    <text evidence="1">The sequence shown here is derived from an EMBL/GenBank/DDBJ whole genome shotgun (WGS) entry which is preliminary data.</text>
</comment>
<dbReference type="RefSeq" id="WP_013000964.1">
    <property type="nucleotide sequence ID" value="NZ_BCMM01000005.1"/>
</dbReference>
<name>A0A100JKN0_STRSC</name>
<evidence type="ECO:0000313" key="2">
    <source>
        <dbReference type="Proteomes" id="UP000067448"/>
    </source>
</evidence>